<feature type="compositionally biased region" description="Basic and acidic residues" evidence="1">
    <location>
        <begin position="93"/>
        <end position="113"/>
    </location>
</feature>
<name>A0A9N7Y6X1_PLEPL</name>
<organism evidence="2 3">
    <name type="scientific">Pleuronectes platessa</name>
    <name type="common">European plaice</name>
    <dbReference type="NCBI Taxonomy" id="8262"/>
    <lineage>
        <taxon>Eukaryota</taxon>
        <taxon>Metazoa</taxon>
        <taxon>Chordata</taxon>
        <taxon>Craniata</taxon>
        <taxon>Vertebrata</taxon>
        <taxon>Euteleostomi</taxon>
        <taxon>Actinopterygii</taxon>
        <taxon>Neopterygii</taxon>
        <taxon>Teleostei</taxon>
        <taxon>Neoteleostei</taxon>
        <taxon>Acanthomorphata</taxon>
        <taxon>Carangaria</taxon>
        <taxon>Pleuronectiformes</taxon>
        <taxon>Pleuronectoidei</taxon>
        <taxon>Pleuronectidae</taxon>
        <taxon>Pleuronectes</taxon>
    </lineage>
</organism>
<evidence type="ECO:0000313" key="2">
    <source>
        <dbReference type="EMBL" id="CAB1414857.1"/>
    </source>
</evidence>
<feature type="region of interest" description="Disordered" evidence="1">
    <location>
        <begin position="1"/>
        <end position="56"/>
    </location>
</feature>
<evidence type="ECO:0000256" key="1">
    <source>
        <dbReference type="SAM" id="MobiDB-lite"/>
    </source>
</evidence>
<feature type="region of interest" description="Disordered" evidence="1">
    <location>
        <begin position="78"/>
        <end position="113"/>
    </location>
</feature>
<reference evidence="2" key="1">
    <citation type="submission" date="2020-03" db="EMBL/GenBank/DDBJ databases">
        <authorList>
            <person name="Weist P."/>
        </authorList>
    </citation>
    <scope>NUCLEOTIDE SEQUENCE</scope>
</reference>
<dbReference type="Proteomes" id="UP001153269">
    <property type="component" value="Unassembled WGS sequence"/>
</dbReference>
<gene>
    <name evidence="2" type="ORF">PLEPLA_LOCUS2569</name>
</gene>
<dbReference type="EMBL" id="CADEAL010000125">
    <property type="protein sequence ID" value="CAB1414857.1"/>
    <property type="molecule type" value="Genomic_DNA"/>
</dbReference>
<feature type="compositionally biased region" description="Polar residues" evidence="1">
    <location>
        <begin position="45"/>
        <end position="56"/>
    </location>
</feature>
<dbReference type="AlphaFoldDB" id="A0A9N7Y6X1"/>
<feature type="compositionally biased region" description="Low complexity" evidence="1">
    <location>
        <begin position="1"/>
        <end position="16"/>
    </location>
</feature>
<evidence type="ECO:0000313" key="3">
    <source>
        <dbReference type="Proteomes" id="UP001153269"/>
    </source>
</evidence>
<comment type="caution">
    <text evidence="2">The sequence shown here is derived from an EMBL/GenBank/DDBJ whole genome shotgun (WGS) entry which is preliminary data.</text>
</comment>
<sequence>MGRSLSSSTGQLTTSTPDKSVIQWRNVSERLEPSTAPHPPAPSSLNVGNVAENSGDNKVCARNHRLLLSPNSVTAVGTPCSVYPDEGSGGGVRPERRTEPEAQRGRTEELTER</sequence>
<protein>
    <submittedName>
        <fullName evidence="2">Uncharacterized protein</fullName>
    </submittedName>
</protein>
<keyword evidence="3" id="KW-1185">Reference proteome</keyword>
<accession>A0A9N7Y6X1</accession>
<proteinExistence type="predicted"/>